<accession>A0A9N9IBJ2</accession>
<evidence type="ECO:0000313" key="3">
    <source>
        <dbReference type="EMBL" id="CAG8730017.1"/>
    </source>
</evidence>
<organism evidence="3 4">
    <name type="scientific">Ambispora leptoticha</name>
    <dbReference type="NCBI Taxonomy" id="144679"/>
    <lineage>
        <taxon>Eukaryota</taxon>
        <taxon>Fungi</taxon>
        <taxon>Fungi incertae sedis</taxon>
        <taxon>Mucoromycota</taxon>
        <taxon>Glomeromycotina</taxon>
        <taxon>Glomeromycetes</taxon>
        <taxon>Archaeosporales</taxon>
        <taxon>Ambisporaceae</taxon>
        <taxon>Ambispora</taxon>
    </lineage>
</organism>
<reference evidence="3" key="1">
    <citation type="submission" date="2021-06" db="EMBL/GenBank/DDBJ databases">
        <authorList>
            <person name="Kallberg Y."/>
            <person name="Tangrot J."/>
            <person name="Rosling A."/>
        </authorList>
    </citation>
    <scope>NUCLEOTIDE SEQUENCE</scope>
    <source>
        <strain evidence="3">FL130A</strain>
    </source>
</reference>
<sequence>MDEEALQKPRNVTHTLYKLYSWLEMGTIDLTPEFQRDVVWTDAKQSHLIDSVLKNFYIPPIIFSCKKLDDKRFMRVCIDGKQRLTSIKRFIDNEIPHVNPSDKSKEKSYYSKSKSGKSRTLTQLEREMFDCSEFVCVVEYYSLTLNQEQEIFSRVQLGMPLTPAEKLQAISSPISEYAHEIFSTYPSLASIVDARRGRAFQLITQSLHMIETEPPNFRSTPTIIANYLKLDRNVPRELHETTQHVFKTLDSLIKADEELINRSHRLAPIEFVFVCYMIAKHPDLSIEQYQHYIVSMKQYVRQRYADIRFNSRVYDTLMGFLRKMSAELDNPRASSTSYGSSSRQSRNNEVKRIKRELEEE</sequence>
<feature type="compositionally biased region" description="Low complexity" evidence="1">
    <location>
        <begin position="332"/>
        <end position="345"/>
    </location>
</feature>
<evidence type="ECO:0000313" key="4">
    <source>
        <dbReference type="Proteomes" id="UP000789508"/>
    </source>
</evidence>
<feature type="region of interest" description="Disordered" evidence="1">
    <location>
        <begin position="330"/>
        <end position="360"/>
    </location>
</feature>
<keyword evidence="4" id="KW-1185">Reference proteome</keyword>
<evidence type="ECO:0000256" key="1">
    <source>
        <dbReference type="SAM" id="MobiDB-lite"/>
    </source>
</evidence>
<dbReference type="EMBL" id="CAJVPS010030021">
    <property type="protein sequence ID" value="CAG8730017.1"/>
    <property type="molecule type" value="Genomic_DNA"/>
</dbReference>
<dbReference type="Pfam" id="PF03235">
    <property type="entry name" value="GmrSD_N"/>
    <property type="match status" value="1"/>
</dbReference>
<feature type="compositionally biased region" description="Basic and acidic residues" evidence="1">
    <location>
        <begin position="346"/>
        <end position="360"/>
    </location>
</feature>
<dbReference type="PANTHER" id="PTHR39639:SF1">
    <property type="entry name" value="DUF262 DOMAIN-CONTAINING PROTEIN"/>
    <property type="match status" value="1"/>
</dbReference>
<evidence type="ECO:0000259" key="2">
    <source>
        <dbReference type="Pfam" id="PF03235"/>
    </source>
</evidence>
<protein>
    <submittedName>
        <fullName evidence="3">14570_t:CDS:1</fullName>
    </submittedName>
</protein>
<dbReference type="OrthoDB" id="5419821at2759"/>
<dbReference type="InterPro" id="IPR004919">
    <property type="entry name" value="GmrSD_N"/>
</dbReference>
<dbReference type="PANTHER" id="PTHR39639">
    <property type="entry name" value="CHROMOSOME 16, WHOLE GENOME SHOTGUN SEQUENCE"/>
    <property type="match status" value="1"/>
</dbReference>
<dbReference type="AlphaFoldDB" id="A0A9N9IBJ2"/>
<feature type="domain" description="GmrSD restriction endonucleases N-terminal" evidence="2">
    <location>
        <begin position="23"/>
        <end position="169"/>
    </location>
</feature>
<proteinExistence type="predicted"/>
<dbReference type="Proteomes" id="UP000789508">
    <property type="component" value="Unassembled WGS sequence"/>
</dbReference>
<comment type="caution">
    <text evidence="3">The sequence shown here is derived from an EMBL/GenBank/DDBJ whole genome shotgun (WGS) entry which is preliminary data.</text>
</comment>
<gene>
    <name evidence="3" type="ORF">ALEPTO_LOCUS12589</name>
</gene>
<name>A0A9N9IBJ2_9GLOM</name>